<feature type="region of interest" description="Disordered" evidence="3">
    <location>
        <begin position="590"/>
        <end position="626"/>
    </location>
</feature>
<sequence>MDTSQSGQEWLARYADNFKVVTASLQLIWDDLNVSAVSQQGRLDRVHAQALACWPNALREAEQEREDVRDQVVVAREEIKRLGREIGSSPDEDVDRELSGASDETLVNQLNRVNKVLGAWRERRHERLEQHAALQGVCNALRKQLGRPQTPDKSKPDLTETGLQAMEVAGDRLRTEVKKQMRVLDDVLLTLSQVCLSLGEDEAVAAGEVHPSLRHYKPLSLQQGTSVRASQAHTEPDLSPETFDGLQRKIAAMARAKEAKEAEAEGLYAVLIGLWELLEIGEDDINRQLVTFAMKGPARLQPAMLDQVKNAIVGLEGKKAALMRSVAVSNRAEVERICEGSRMQPPPPPLGFHDETPDSGQVAALLHSCVEQVKAMQTLAALREPVLQQVDEIDAALAEVEWMRNWKQEKNRFSGRHVGQSISRSTKAEELERQLPATMAGLRSILQQWAVEHNSPFRINGTNYLAEVLTQQEQDLQEALAAAKAAQSRARQGSASAAKSRTAAVKEEASRARPKTPGRIGAIHAQEPKTPSRAAAAARGSTLAAKSAKAGALTGTKTGGGIAAIRTKSPAGNALASPVSMNLGEKLLLSSAMSPPPASNAGTHSHRTSPDQEPTTLTFNSAAQATKPTVIIPGSLMCSPSEVEE</sequence>
<dbReference type="InterPro" id="IPR007145">
    <property type="entry name" value="MAP65_Ase1_PRC1"/>
</dbReference>
<feature type="compositionally biased region" description="Low complexity" evidence="3">
    <location>
        <begin position="528"/>
        <end position="556"/>
    </location>
</feature>
<dbReference type="Gene3D" id="1.20.58.1520">
    <property type="match status" value="1"/>
</dbReference>
<name>A0AAW1PNU5_9CHLO</name>
<protein>
    <submittedName>
        <fullName evidence="4">Uncharacterized protein</fullName>
    </submittedName>
</protein>
<evidence type="ECO:0000313" key="5">
    <source>
        <dbReference type="Proteomes" id="UP001465755"/>
    </source>
</evidence>
<dbReference type="PANTHER" id="PTHR19321:SF41">
    <property type="entry name" value="FASCETTO-RELATED"/>
    <property type="match status" value="1"/>
</dbReference>
<dbReference type="GO" id="GO:0005819">
    <property type="term" value="C:spindle"/>
    <property type="evidence" value="ECO:0007669"/>
    <property type="project" value="TreeGrafter"/>
</dbReference>
<proteinExistence type="inferred from homology"/>
<feature type="compositionally biased region" description="Low complexity" evidence="3">
    <location>
        <begin position="489"/>
        <end position="500"/>
    </location>
</feature>
<evidence type="ECO:0000256" key="1">
    <source>
        <dbReference type="ARBA" id="ARBA00006187"/>
    </source>
</evidence>
<comment type="similarity">
    <text evidence="1">Belongs to the MAP65/ASE1 family.</text>
</comment>
<dbReference type="PANTHER" id="PTHR19321">
    <property type="entry name" value="PROTEIN REGULATOR OF CYTOKINESIS 1 PRC1-RELATED"/>
    <property type="match status" value="1"/>
</dbReference>
<dbReference type="GO" id="GO:0005737">
    <property type="term" value="C:cytoplasm"/>
    <property type="evidence" value="ECO:0007669"/>
    <property type="project" value="TreeGrafter"/>
</dbReference>
<dbReference type="GO" id="GO:0008017">
    <property type="term" value="F:microtubule binding"/>
    <property type="evidence" value="ECO:0007669"/>
    <property type="project" value="InterPro"/>
</dbReference>
<gene>
    <name evidence="4" type="ORF">WJX73_008671</name>
</gene>
<accession>A0AAW1PNU5</accession>
<dbReference type="AlphaFoldDB" id="A0AAW1PNU5"/>
<dbReference type="GO" id="GO:0000226">
    <property type="term" value="P:microtubule cytoskeleton organization"/>
    <property type="evidence" value="ECO:0007669"/>
    <property type="project" value="InterPro"/>
</dbReference>
<evidence type="ECO:0000256" key="3">
    <source>
        <dbReference type="SAM" id="MobiDB-lite"/>
    </source>
</evidence>
<keyword evidence="2" id="KW-0175">Coiled coil</keyword>
<feature type="compositionally biased region" description="Polar residues" evidence="3">
    <location>
        <begin position="611"/>
        <end position="626"/>
    </location>
</feature>
<reference evidence="4 5" key="1">
    <citation type="journal article" date="2024" name="Nat. Commun.">
        <title>Phylogenomics reveals the evolutionary origins of lichenization in chlorophyte algae.</title>
        <authorList>
            <person name="Puginier C."/>
            <person name="Libourel C."/>
            <person name="Otte J."/>
            <person name="Skaloud P."/>
            <person name="Haon M."/>
            <person name="Grisel S."/>
            <person name="Petersen M."/>
            <person name="Berrin J.G."/>
            <person name="Delaux P.M."/>
            <person name="Dal Grande F."/>
            <person name="Keller J."/>
        </authorList>
    </citation>
    <scope>NUCLEOTIDE SEQUENCE [LARGE SCALE GENOMIC DNA]</scope>
    <source>
        <strain evidence="4 5">SAG 2036</strain>
    </source>
</reference>
<dbReference type="Proteomes" id="UP001465755">
    <property type="component" value="Unassembled WGS sequence"/>
</dbReference>
<dbReference type="EMBL" id="JALJOQ010000016">
    <property type="protein sequence ID" value="KAK9809809.1"/>
    <property type="molecule type" value="Genomic_DNA"/>
</dbReference>
<organism evidence="4 5">
    <name type="scientific">Symbiochloris irregularis</name>
    <dbReference type="NCBI Taxonomy" id="706552"/>
    <lineage>
        <taxon>Eukaryota</taxon>
        <taxon>Viridiplantae</taxon>
        <taxon>Chlorophyta</taxon>
        <taxon>core chlorophytes</taxon>
        <taxon>Trebouxiophyceae</taxon>
        <taxon>Trebouxiales</taxon>
        <taxon>Trebouxiaceae</taxon>
        <taxon>Symbiochloris</taxon>
    </lineage>
</organism>
<evidence type="ECO:0000313" key="4">
    <source>
        <dbReference type="EMBL" id="KAK9809809.1"/>
    </source>
</evidence>
<feature type="region of interest" description="Disordered" evidence="3">
    <location>
        <begin position="489"/>
        <end position="562"/>
    </location>
</feature>
<evidence type="ECO:0000256" key="2">
    <source>
        <dbReference type="SAM" id="Coils"/>
    </source>
</evidence>
<keyword evidence="5" id="KW-1185">Reference proteome</keyword>
<feature type="coiled-coil region" evidence="2">
    <location>
        <begin position="58"/>
        <end position="85"/>
    </location>
</feature>
<comment type="caution">
    <text evidence="4">The sequence shown here is derived from an EMBL/GenBank/DDBJ whole genome shotgun (WGS) entry which is preliminary data.</text>
</comment>
<dbReference type="Pfam" id="PF03999">
    <property type="entry name" value="MAP65_ASE1"/>
    <property type="match status" value="1"/>
</dbReference>